<dbReference type="PRINTS" id="PR00038">
    <property type="entry name" value="HTHLUXR"/>
</dbReference>
<keyword evidence="2" id="KW-0805">Transcription regulation</keyword>
<feature type="domain" description="HTH luxR-type" evidence="6">
    <location>
        <begin position="134"/>
        <end position="199"/>
    </location>
</feature>
<dbReference type="Proteomes" id="UP000051264">
    <property type="component" value="Unassembled WGS sequence"/>
</dbReference>
<evidence type="ECO:0000256" key="5">
    <source>
        <dbReference type="PROSITE-ProRule" id="PRU00169"/>
    </source>
</evidence>
<evidence type="ECO:0000259" key="7">
    <source>
        <dbReference type="PROSITE" id="PS50110"/>
    </source>
</evidence>
<dbReference type="PROSITE" id="PS50043">
    <property type="entry name" value="HTH_LUXR_2"/>
    <property type="match status" value="1"/>
</dbReference>
<proteinExistence type="predicted"/>
<feature type="modified residue" description="4-aspartylphosphate" evidence="5">
    <location>
        <position position="54"/>
    </location>
</feature>
<dbReference type="GO" id="GO:0000160">
    <property type="term" value="P:phosphorelay signal transduction system"/>
    <property type="evidence" value="ECO:0007669"/>
    <property type="project" value="InterPro"/>
</dbReference>
<evidence type="ECO:0000256" key="1">
    <source>
        <dbReference type="ARBA" id="ARBA00022553"/>
    </source>
</evidence>
<dbReference type="InterPro" id="IPR039420">
    <property type="entry name" value="WalR-like"/>
</dbReference>
<evidence type="ECO:0000256" key="3">
    <source>
        <dbReference type="ARBA" id="ARBA00023125"/>
    </source>
</evidence>
<dbReference type="STRING" id="1423747.FC69_GL000593"/>
<keyword evidence="4" id="KW-0804">Transcription</keyword>
<sequence length="202" mass="21802">MIKVYLAEDQQLLNTALAGILDLEDDLTVCGTATDGQTAWAEIQVCQPDVVLLDIEMPQLTGLDVAEKIQAAQLPLKVIILTTFAQPAYFKRAIGAEVAAYLLKDGPSDALIQAIHNVMIGQTIYAPELVVGLTQQVQNPLSERELAVLTAIAAGLSSKAVAQKLFLSDGTVRNYVSTILSKLDATNRIEAIQIARHHGWLN</sequence>
<gene>
    <name evidence="8" type="ORF">FC69_GL000593</name>
</gene>
<dbReference type="InterPro" id="IPR001789">
    <property type="entry name" value="Sig_transdc_resp-reg_receiver"/>
</dbReference>
<dbReference type="Pfam" id="PF00196">
    <property type="entry name" value="GerE"/>
    <property type="match status" value="1"/>
</dbReference>
<dbReference type="PATRIC" id="fig|1423747.3.peg.606"/>
<keyword evidence="1 5" id="KW-0597">Phosphoprotein</keyword>
<dbReference type="CDD" id="cd06170">
    <property type="entry name" value="LuxR_C_like"/>
    <property type="match status" value="1"/>
</dbReference>
<dbReference type="AlphaFoldDB" id="A0A0R1S5X1"/>
<dbReference type="SUPFAM" id="SSF52172">
    <property type="entry name" value="CheY-like"/>
    <property type="match status" value="1"/>
</dbReference>
<dbReference type="Gene3D" id="3.40.50.2300">
    <property type="match status" value="1"/>
</dbReference>
<dbReference type="GO" id="GO:0003677">
    <property type="term" value="F:DNA binding"/>
    <property type="evidence" value="ECO:0007669"/>
    <property type="project" value="UniProtKB-KW"/>
</dbReference>
<dbReference type="SMART" id="SM00448">
    <property type="entry name" value="REC"/>
    <property type="match status" value="1"/>
</dbReference>
<organism evidence="8 9">
    <name type="scientific">Latilactobacillus fuchuensis DSM 14340 = JCM 11249</name>
    <dbReference type="NCBI Taxonomy" id="1423747"/>
    <lineage>
        <taxon>Bacteria</taxon>
        <taxon>Bacillati</taxon>
        <taxon>Bacillota</taxon>
        <taxon>Bacilli</taxon>
        <taxon>Lactobacillales</taxon>
        <taxon>Lactobacillaceae</taxon>
        <taxon>Latilactobacillus</taxon>
    </lineage>
</organism>
<dbReference type="PROSITE" id="PS50110">
    <property type="entry name" value="RESPONSE_REGULATORY"/>
    <property type="match status" value="1"/>
</dbReference>
<dbReference type="Pfam" id="PF00072">
    <property type="entry name" value="Response_reg"/>
    <property type="match status" value="1"/>
</dbReference>
<dbReference type="SMART" id="SM00421">
    <property type="entry name" value="HTH_LUXR"/>
    <property type="match status" value="1"/>
</dbReference>
<keyword evidence="3" id="KW-0238">DNA-binding</keyword>
<feature type="domain" description="Response regulatory" evidence="7">
    <location>
        <begin position="3"/>
        <end position="119"/>
    </location>
</feature>
<protein>
    <submittedName>
        <fullName evidence="8">Response regulator</fullName>
    </submittedName>
</protein>
<dbReference type="PANTHER" id="PTHR43214:SF42">
    <property type="entry name" value="TRANSCRIPTIONAL REGULATORY PROTEIN DESR"/>
    <property type="match status" value="1"/>
</dbReference>
<accession>A0A0R1S5X1</accession>
<dbReference type="RefSeq" id="WP_025083033.1">
    <property type="nucleotide sequence ID" value="NZ_AZEX01000015.1"/>
</dbReference>
<dbReference type="InterPro" id="IPR016032">
    <property type="entry name" value="Sig_transdc_resp-reg_C-effctor"/>
</dbReference>
<dbReference type="SUPFAM" id="SSF46894">
    <property type="entry name" value="C-terminal effector domain of the bipartite response regulators"/>
    <property type="match status" value="1"/>
</dbReference>
<dbReference type="OrthoDB" id="9780153at2"/>
<dbReference type="PANTHER" id="PTHR43214">
    <property type="entry name" value="TWO-COMPONENT RESPONSE REGULATOR"/>
    <property type="match status" value="1"/>
</dbReference>
<dbReference type="EMBL" id="AZEX01000015">
    <property type="protein sequence ID" value="KRL61624.1"/>
    <property type="molecule type" value="Genomic_DNA"/>
</dbReference>
<name>A0A0R1S5X1_9LACO</name>
<dbReference type="InterPro" id="IPR011006">
    <property type="entry name" value="CheY-like_superfamily"/>
</dbReference>
<dbReference type="eggNOG" id="COG2197">
    <property type="taxonomic scope" value="Bacteria"/>
</dbReference>
<comment type="caution">
    <text evidence="8">The sequence shown here is derived from an EMBL/GenBank/DDBJ whole genome shotgun (WGS) entry which is preliminary data.</text>
</comment>
<evidence type="ECO:0000256" key="2">
    <source>
        <dbReference type="ARBA" id="ARBA00023015"/>
    </source>
</evidence>
<evidence type="ECO:0000256" key="4">
    <source>
        <dbReference type="ARBA" id="ARBA00023163"/>
    </source>
</evidence>
<reference evidence="8 9" key="1">
    <citation type="journal article" date="2015" name="Genome Announc.">
        <title>Expanding the biotechnology potential of lactobacilli through comparative genomics of 213 strains and associated genera.</title>
        <authorList>
            <person name="Sun Z."/>
            <person name="Harris H.M."/>
            <person name="McCann A."/>
            <person name="Guo C."/>
            <person name="Argimon S."/>
            <person name="Zhang W."/>
            <person name="Yang X."/>
            <person name="Jeffery I.B."/>
            <person name="Cooney J.C."/>
            <person name="Kagawa T.F."/>
            <person name="Liu W."/>
            <person name="Song Y."/>
            <person name="Salvetti E."/>
            <person name="Wrobel A."/>
            <person name="Rasinkangas P."/>
            <person name="Parkhill J."/>
            <person name="Rea M.C."/>
            <person name="O'Sullivan O."/>
            <person name="Ritari J."/>
            <person name="Douillard F.P."/>
            <person name="Paul Ross R."/>
            <person name="Yang R."/>
            <person name="Briner A.E."/>
            <person name="Felis G.E."/>
            <person name="de Vos W.M."/>
            <person name="Barrangou R."/>
            <person name="Klaenhammer T.R."/>
            <person name="Caufield P.W."/>
            <person name="Cui Y."/>
            <person name="Zhang H."/>
            <person name="O'Toole P.W."/>
        </authorList>
    </citation>
    <scope>NUCLEOTIDE SEQUENCE [LARGE SCALE GENOMIC DNA]</scope>
    <source>
        <strain evidence="8 9">DSM 14340</strain>
    </source>
</reference>
<evidence type="ECO:0000313" key="9">
    <source>
        <dbReference type="Proteomes" id="UP000051264"/>
    </source>
</evidence>
<dbReference type="GO" id="GO:0006355">
    <property type="term" value="P:regulation of DNA-templated transcription"/>
    <property type="evidence" value="ECO:0007669"/>
    <property type="project" value="InterPro"/>
</dbReference>
<dbReference type="InterPro" id="IPR000792">
    <property type="entry name" value="Tscrpt_reg_LuxR_C"/>
</dbReference>
<evidence type="ECO:0000313" key="8">
    <source>
        <dbReference type="EMBL" id="KRL61624.1"/>
    </source>
</evidence>
<evidence type="ECO:0000259" key="6">
    <source>
        <dbReference type="PROSITE" id="PS50043"/>
    </source>
</evidence>